<dbReference type="EMBL" id="AK419279">
    <property type="protein sequence ID" value="BAN37970.1"/>
    <property type="molecule type" value="mRNA"/>
</dbReference>
<evidence type="ECO:0000256" key="2">
    <source>
        <dbReference type="ARBA" id="ARBA00022692"/>
    </source>
</evidence>
<evidence type="ECO:0000256" key="5">
    <source>
        <dbReference type="ARBA" id="ARBA00023136"/>
    </source>
</evidence>
<feature type="transmembrane region" description="Helical" evidence="6">
    <location>
        <begin position="119"/>
        <end position="138"/>
    </location>
</feature>
<dbReference type="PANTHER" id="PTHR14969:SF13">
    <property type="entry name" value="AT30094P"/>
    <property type="match status" value="1"/>
</dbReference>
<dbReference type="OMA" id="FLCANCF"/>
<dbReference type="SUPFAM" id="SSF48317">
    <property type="entry name" value="Acid phosphatase/Vanadium-dependent haloperoxidase"/>
    <property type="match status" value="1"/>
</dbReference>
<evidence type="ECO:0000256" key="4">
    <source>
        <dbReference type="ARBA" id="ARBA00022989"/>
    </source>
</evidence>
<feature type="transmembrane region" description="Helical" evidence="6">
    <location>
        <begin position="144"/>
        <end position="171"/>
    </location>
</feature>
<keyword evidence="3" id="KW-0378">Hydrolase</keyword>
<sequence length="194" mass="22547">MERKLRPVALAYVLFEEGDIIGHFMGYISILHLFVIGGIVSLILLTFDNYAIYTFGIMLTNEIINYTLKILFKHPRPHLSQNVNKGFPSSHAQFWCCFIVLFYYYINQQPKLTSISKKIIVYCSTLLILLVDFSRWYLNDHFVYQIVAGNVIGICVGYLGIIYYPTFFPLLSQFKLFIKQKLTNFNLITSNQKA</sequence>
<dbReference type="Pfam" id="PF01569">
    <property type="entry name" value="PAP2"/>
    <property type="match status" value="1"/>
</dbReference>
<dbReference type="InterPro" id="IPR036938">
    <property type="entry name" value="PAP2/HPO_sf"/>
</dbReference>
<dbReference type="Gene3D" id="1.20.144.10">
    <property type="entry name" value="Phosphatidic acid phosphatase type 2/haloperoxidase"/>
    <property type="match status" value="1"/>
</dbReference>
<dbReference type="GO" id="GO:0016020">
    <property type="term" value="C:membrane"/>
    <property type="evidence" value="ECO:0007669"/>
    <property type="project" value="UniProtKB-SubCell"/>
</dbReference>
<protein>
    <submittedName>
        <fullName evidence="8">Dolichyldiphosphatase, putative</fullName>
    </submittedName>
</protein>
<dbReference type="InterPro" id="IPR000326">
    <property type="entry name" value="PAP2/HPO"/>
</dbReference>
<dbReference type="InterPro" id="IPR039667">
    <property type="entry name" value="Dolichyldiphosphatase_PAP2"/>
</dbReference>
<keyword evidence="5 6" id="KW-0472">Membrane</keyword>
<feature type="transmembrane region" description="Helical" evidence="6">
    <location>
        <begin position="20"/>
        <end position="45"/>
    </location>
</feature>
<feature type="transmembrane region" description="Helical" evidence="6">
    <location>
        <begin position="92"/>
        <end position="107"/>
    </location>
</feature>
<keyword evidence="2 6" id="KW-0812">Transmembrane</keyword>
<evidence type="ECO:0000259" key="7">
    <source>
        <dbReference type="SMART" id="SM00014"/>
    </source>
</evidence>
<evidence type="ECO:0000256" key="1">
    <source>
        <dbReference type="ARBA" id="ARBA00004141"/>
    </source>
</evidence>
<dbReference type="HOGENOM" id="CLU_074922_1_2_1"/>
<dbReference type="AlphaFoldDB" id="A0A060N1N6"/>
<proteinExistence type="evidence at transcript level"/>
<evidence type="ECO:0000256" key="6">
    <source>
        <dbReference type="SAM" id="Phobius"/>
    </source>
</evidence>
<name>A0A060N1N6_ENTHI</name>
<dbReference type="SMART" id="SM00014">
    <property type="entry name" value="acidPPc"/>
    <property type="match status" value="1"/>
</dbReference>
<accession>A0A060N1N6</accession>
<evidence type="ECO:0000313" key="8">
    <source>
        <dbReference type="EMBL" id="BAN37970.1"/>
    </source>
</evidence>
<dbReference type="PANTHER" id="PTHR14969">
    <property type="entry name" value="SPHINGOSINE-1-PHOSPHATE PHOSPHOHYDROLASE"/>
    <property type="match status" value="1"/>
</dbReference>
<feature type="domain" description="Phosphatidic acid phosphatase type 2/haloperoxidase" evidence="7">
    <location>
        <begin position="50"/>
        <end position="161"/>
    </location>
</feature>
<dbReference type="CDD" id="cd03382">
    <property type="entry name" value="PAP2_dolichyldiphosphatase"/>
    <property type="match status" value="1"/>
</dbReference>
<evidence type="ECO:0000256" key="3">
    <source>
        <dbReference type="ARBA" id="ARBA00022801"/>
    </source>
</evidence>
<feature type="transmembrane region" description="Helical" evidence="6">
    <location>
        <begin position="52"/>
        <end position="72"/>
    </location>
</feature>
<organism evidence="8">
    <name type="scientific">Entamoeba histolytica</name>
    <dbReference type="NCBI Taxonomy" id="5759"/>
    <lineage>
        <taxon>Eukaryota</taxon>
        <taxon>Amoebozoa</taxon>
        <taxon>Evosea</taxon>
        <taxon>Archamoebae</taxon>
        <taxon>Mastigamoebida</taxon>
        <taxon>Entamoebidae</taxon>
        <taxon>Entamoeba</taxon>
    </lineage>
</organism>
<reference evidence="8" key="1">
    <citation type="submission" date="2012-06" db="EMBL/GenBank/DDBJ databases">
        <title>Short 5' UTR of Entamoeba genes.</title>
        <authorList>
            <person name="Hiranuka K."/>
            <person name="Kumagai M."/>
            <person name="Wakaguri H."/>
            <person name="Suzuki Y."/>
            <person name="Sugano S."/>
            <person name="Watanabe J."/>
            <person name="Makioka A."/>
        </authorList>
    </citation>
    <scope>NUCLEOTIDE SEQUENCE</scope>
    <source>
        <strain evidence="8">HM-1:IMSS</strain>
    </source>
</reference>
<keyword evidence="4 6" id="KW-1133">Transmembrane helix</keyword>
<dbReference type="GO" id="GO:0042392">
    <property type="term" value="F:sphingosine-1-phosphate phosphatase activity"/>
    <property type="evidence" value="ECO:0007669"/>
    <property type="project" value="TreeGrafter"/>
</dbReference>
<comment type="subcellular location">
    <subcellularLocation>
        <location evidence="1">Membrane</location>
        <topology evidence="1">Multi-pass membrane protein</topology>
    </subcellularLocation>
</comment>